<sequence>MLELPVGGSQEEVDVPARSSGNTEKGKRSPGWEKVTASQTSFPRVSRTISFIRRPPANGLETSLPFFFKAESLLTVKMTSFRLVYPLGCTVLEPRLSEDLINLLNAL</sequence>
<gene>
    <name evidence="2" type="ORF">BaRGS_00017221</name>
</gene>
<dbReference type="AlphaFoldDB" id="A0ABD0KWI2"/>
<name>A0ABD0KWI2_9CAEN</name>
<dbReference type="Proteomes" id="UP001519460">
    <property type="component" value="Unassembled WGS sequence"/>
</dbReference>
<feature type="region of interest" description="Disordered" evidence="1">
    <location>
        <begin position="1"/>
        <end position="39"/>
    </location>
</feature>
<organism evidence="2 3">
    <name type="scientific">Batillaria attramentaria</name>
    <dbReference type="NCBI Taxonomy" id="370345"/>
    <lineage>
        <taxon>Eukaryota</taxon>
        <taxon>Metazoa</taxon>
        <taxon>Spiralia</taxon>
        <taxon>Lophotrochozoa</taxon>
        <taxon>Mollusca</taxon>
        <taxon>Gastropoda</taxon>
        <taxon>Caenogastropoda</taxon>
        <taxon>Sorbeoconcha</taxon>
        <taxon>Cerithioidea</taxon>
        <taxon>Batillariidae</taxon>
        <taxon>Batillaria</taxon>
    </lineage>
</organism>
<evidence type="ECO:0000313" key="3">
    <source>
        <dbReference type="Proteomes" id="UP001519460"/>
    </source>
</evidence>
<evidence type="ECO:0000313" key="2">
    <source>
        <dbReference type="EMBL" id="KAK7491582.1"/>
    </source>
</evidence>
<accession>A0ABD0KWI2</accession>
<comment type="caution">
    <text evidence="2">The sequence shown here is derived from an EMBL/GenBank/DDBJ whole genome shotgun (WGS) entry which is preliminary data.</text>
</comment>
<proteinExistence type="predicted"/>
<reference evidence="2 3" key="1">
    <citation type="journal article" date="2023" name="Sci. Data">
        <title>Genome assembly of the Korean intertidal mud-creeper Batillaria attramentaria.</title>
        <authorList>
            <person name="Patra A.K."/>
            <person name="Ho P.T."/>
            <person name="Jun S."/>
            <person name="Lee S.J."/>
            <person name="Kim Y."/>
            <person name="Won Y.J."/>
        </authorList>
    </citation>
    <scope>NUCLEOTIDE SEQUENCE [LARGE SCALE GENOMIC DNA]</scope>
    <source>
        <strain evidence="2">Wonlab-2016</strain>
    </source>
</reference>
<dbReference type="EMBL" id="JACVVK020000113">
    <property type="protein sequence ID" value="KAK7491582.1"/>
    <property type="molecule type" value="Genomic_DNA"/>
</dbReference>
<evidence type="ECO:0000256" key="1">
    <source>
        <dbReference type="SAM" id="MobiDB-lite"/>
    </source>
</evidence>
<protein>
    <submittedName>
        <fullName evidence="2">Uncharacterized protein</fullName>
    </submittedName>
</protein>
<keyword evidence="3" id="KW-1185">Reference proteome</keyword>